<evidence type="ECO:0000313" key="2">
    <source>
        <dbReference type="Proteomes" id="UP000555836"/>
    </source>
</evidence>
<dbReference type="EMBL" id="JABCLD010002028">
    <property type="protein sequence ID" value="NMU28585.1"/>
    <property type="molecule type" value="Genomic_DNA"/>
</dbReference>
<dbReference type="Proteomes" id="UP000555836">
    <property type="component" value="Unassembled WGS sequence"/>
</dbReference>
<protein>
    <submittedName>
        <fullName evidence="1">Uncharacterized protein</fullName>
    </submittedName>
</protein>
<evidence type="ECO:0000313" key="1">
    <source>
        <dbReference type="EMBL" id="NMU28585.1"/>
    </source>
</evidence>
<reference evidence="1 2" key="1">
    <citation type="submission" date="2020-04" db="EMBL/GenBank/DDBJ databases">
        <title>Whole-genome sequencing of Vibrio spp. from China reveals different genetic environments of blaCTX-M-14 among diverse lineages.</title>
        <authorList>
            <person name="Zheng Z."/>
            <person name="Ye L."/>
            <person name="Chen S."/>
        </authorList>
    </citation>
    <scope>NUCLEOTIDE SEQUENCE [LARGE SCALE GENOMIC DNA]</scope>
    <source>
        <strain evidence="1 2">Vb0574</strain>
    </source>
</reference>
<sequence length="313" mass="37192">MEDLVETFKVDGDPRFLFDVSFELGIVSNQDDIDARIDIAKDAVRKGKVEDLKQKRNSFVESNVALSEYEWIDFRNYETCYFVWYFTLLCFRHKTNSTKQLNMNLNMDFNTVFANSHLDRATTITVPSFRENDSKSKMHTILYLHYLFSENKVDAKLQKELLDALKRRYLEFRQSAFFKLTLEDNRDRAQWTESRLENDCIFLPIEIPVSAKAHSLSLAISFFFWNQSSQFSINTSGEEHIVGKSVYVHKLNLSWNQYKHREKNKLKKVKAYSFEMDESLQKKIDHLSRALDMKKNRLIEYLIEQEYTKQTKK</sequence>
<comment type="caution">
    <text evidence="1">The sequence shown here is derived from an EMBL/GenBank/DDBJ whole genome shotgun (WGS) entry which is preliminary data.</text>
</comment>
<dbReference type="RefSeq" id="WP_269665781.1">
    <property type="nucleotide sequence ID" value="NZ_CP138328.1"/>
</dbReference>
<gene>
    <name evidence="1" type="ORF">HKB21_23535</name>
</gene>
<dbReference type="AlphaFoldDB" id="A0A7Y0S907"/>
<proteinExistence type="predicted"/>
<accession>A0A7Y0S907</accession>
<organism evidence="1 2">
    <name type="scientific">Vibrio parahaemolyticus</name>
    <dbReference type="NCBI Taxonomy" id="670"/>
    <lineage>
        <taxon>Bacteria</taxon>
        <taxon>Pseudomonadati</taxon>
        <taxon>Pseudomonadota</taxon>
        <taxon>Gammaproteobacteria</taxon>
        <taxon>Vibrionales</taxon>
        <taxon>Vibrionaceae</taxon>
        <taxon>Vibrio</taxon>
    </lineage>
</organism>
<name>A0A7Y0S907_VIBPH</name>